<keyword evidence="1" id="KW-1133">Transmembrane helix</keyword>
<comment type="caution">
    <text evidence="2">The sequence shown here is derived from an EMBL/GenBank/DDBJ whole genome shotgun (WGS) entry which is preliminary data.</text>
</comment>
<keyword evidence="1" id="KW-0472">Membrane</keyword>
<organism evidence="2 3">
    <name type="scientific">Planoprotostelium fungivorum</name>
    <dbReference type="NCBI Taxonomy" id="1890364"/>
    <lineage>
        <taxon>Eukaryota</taxon>
        <taxon>Amoebozoa</taxon>
        <taxon>Evosea</taxon>
        <taxon>Variosea</taxon>
        <taxon>Cavosteliida</taxon>
        <taxon>Cavosteliaceae</taxon>
        <taxon>Planoprotostelium</taxon>
    </lineage>
</organism>
<dbReference type="InParanoid" id="A0A2P6NGX5"/>
<dbReference type="AlphaFoldDB" id="A0A2P6NGX5"/>
<sequence>MRCALQSLLTMIAKDAYIGKKLLGSSLDDEIEWYELFSNGGKCIRYNTCVGERSIMAFLRFLQIVLHLTIAAAILFAVFKAMGRFPHDTKCADLAHHPDGKQFVDFVDLFPPSLRPYVSEIPETVLYPVNIFLCQLTGTFVFTLEDFWGTTALELFNPTFLVVFAWLSVQATTSRTGGNFLLKLFIGSAPVILLIGQILTIAATFNAFVAPAFILLESNSRVKDIPSPSRLRAIAFAIFFLYISITFLFGYPLAHTLWSISFFQFSPVIAAFFIYFPLSLLPTLFYTSAFDSNDKTTSYRRFWYCVGGLAAILHVAAASRLVHALFDFPNAVAFGLPRTAPLTPLVFPQTLFDIFTVRQISDIGRVSLTLDYLVTAGALILFMIFHTGAAKGSRGIFFHLPQVIALGPGAAFSFWMANNAEIPFLFVYIILSICIGAMRVRHNEDTAENLVPAQIWKIPEICKMTHTDKHS</sequence>
<feature type="transmembrane region" description="Helical" evidence="1">
    <location>
        <begin position="372"/>
        <end position="389"/>
    </location>
</feature>
<feature type="transmembrane region" description="Helical" evidence="1">
    <location>
        <begin position="260"/>
        <end position="281"/>
    </location>
</feature>
<accession>A0A2P6NGX5</accession>
<evidence type="ECO:0000313" key="2">
    <source>
        <dbReference type="EMBL" id="PRP83204.1"/>
    </source>
</evidence>
<keyword evidence="1" id="KW-0812">Transmembrane</keyword>
<feature type="transmembrane region" description="Helical" evidence="1">
    <location>
        <begin position="125"/>
        <end position="144"/>
    </location>
</feature>
<name>A0A2P6NGX5_9EUKA</name>
<proteinExistence type="predicted"/>
<evidence type="ECO:0000313" key="3">
    <source>
        <dbReference type="Proteomes" id="UP000241769"/>
    </source>
</evidence>
<feature type="transmembrane region" description="Helical" evidence="1">
    <location>
        <begin position="396"/>
        <end position="416"/>
    </location>
</feature>
<gene>
    <name evidence="2" type="ORF">PROFUN_09368</name>
</gene>
<evidence type="ECO:0000256" key="1">
    <source>
        <dbReference type="SAM" id="Phobius"/>
    </source>
</evidence>
<protein>
    <submittedName>
        <fullName evidence="2">Uncharacterized protein</fullName>
    </submittedName>
</protein>
<dbReference type="Proteomes" id="UP000241769">
    <property type="component" value="Unassembled WGS sequence"/>
</dbReference>
<feature type="transmembrane region" description="Helical" evidence="1">
    <location>
        <begin position="422"/>
        <end position="440"/>
    </location>
</feature>
<feature type="transmembrane region" description="Helical" evidence="1">
    <location>
        <begin position="61"/>
        <end position="79"/>
    </location>
</feature>
<feature type="transmembrane region" description="Helical" evidence="1">
    <location>
        <begin position="234"/>
        <end position="254"/>
    </location>
</feature>
<dbReference type="EMBL" id="MDYQ01000087">
    <property type="protein sequence ID" value="PRP83204.1"/>
    <property type="molecule type" value="Genomic_DNA"/>
</dbReference>
<feature type="transmembrane region" description="Helical" evidence="1">
    <location>
        <begin position="302"/>
        <end position="326"/>
    </location>
</feature>
<feature type="transmembrane region" description="Helical" evidence="1">
    <location>
        <begin position="189"/>
        <end position="214"/>
    </location>
</feature>
<reference evidence="2 3" key="1">
    <citation type="journal article" date="2018" name="Genome Biol. Evol.">
        <title>Multiple Roots of Fruiting Body Formation in Amoebozoa.</title>
        <authorList>
            <person name="Hillmann F."/>
            <person name="Forbes G."/>
            <person name="Novohradska S."/>
            <person name="Ferling I."/>
            <person name="Riege K."/>
            <person name="Groth M."/>
            <person name="Westermann M."/>
            <person name="Marz M."/>
            <person name="Spaller T."/>
            <person name="Winckler T."/>
            <person name="Schaap P."/>
            <person name="Glockner G."/>
        </authorList>
    </citation>
    <scope>NUCLEOTIDE SEQUENCE [LARGE SCALE GENOMIC DNA]</scope>
    <source>
        <strain evidence="2 3">Jena</strain>
    </source>
</reference>
<keyword evidence="3" id="KW-1185">Reference proteome</keyword>
<feature type="transmembrane region" description="Helical" evidence="1">
    <location>
        <begin position="151"/>
        <end position="169"/>
    </location>
</feature>